<evidence type="ECO:0000313" key="13">
    <source>
        <dbReference type="EMBL" id="MBY5959006.1"/>
    </source>
</evidence>
<dbReference type="FunFam" id="3.40.470.10:FF:000001">
    <property type="entry name" value="Uracil-DNA glycosylase"/>
    <property type="match status" value="1"/>
</dbReference>
<dbReference type="InterPro" id="IPR018085">
    <property type="entry name" value="Ura-DNA_Glyclase_AS"/>
</dbReference>
<comment type="subcellular location">
    <subcellularLocation>
        <location evidence="9">Cytoplasm</location>
    </subcellularLocation>
</comment>
<dbReference type="NCBIfam" id="NF003592">
    <property type="entry name" value="PRK05254.1-5"/>
    <property type="match status" value="1"/>
</dbReference>
<proteinExistence type="inferred from homology"/>
<dbReference type="CDD" id="cd10027">
    <property type="entry name" value="UDG-F1-like"/>
    <property type="match status" value="1"/>
</dbReference>
<dbReference type="EMBL" id="JAHVHU010000011">
    <property type="protein sequence ID" value="MBY5959006.1"/>
    <property type="molecule type" value="Genomic_DNA"/>
</dbReference>
<dbReference type="GO" id="GO:0097510">
    <property type="term" value="P:base-excision repair, AP site formation via deaminated base removal"/>
    <property type="evidence" value="ECO:0007669"/>
    <property type="project" value="TreeGrafter"/>
</dbReference>
<accession>A0A953LBZ0</accession>
<evidence type="ECO:0000256" key="1">
    <source>
        <dbReference type="ARBA" id="ARBA00001400"/>
    </source>
</evidence>
<dbReference type="AlphaFoldDB" id="A0A953LBZ0"/>
<evidence type="ECO:0000256" key="8">
    <source>
        <dbReference type="ARBA" id="ARBA00023204"/>
    </source>
</evidence>
<evidence type="ECO:0000259" key="12">
    <source>
        <dbReference type="SMART" id="SM00986"/>
    </source>
</evidence>
<dbReference type="Proteomes" id="UP000753961">
    <property type="component" value="Unassembled WGS sequence"/>
</dbReference>
<dbReference type="SMART" id="SM00986">
    <property type="entry name" value="UDG"/>
    <property type="match status" value="1"/>
</dbReference>
<feature type="domain" description="Uracil-DNA glycosylase-like" evidence="12">
    <location>
        <begin position="56"/>
        <end position="215"/>
    </location>
</feature>
<dbReference type="HAMAP" id="MF_00148">
    <property type="entry name" value="UDG"/>
    <property type="match status" value="1"/>
</dbReference>
<comment type="catalytic activity">
    <reaction evidence="1 9 11">
        <text>Hydrolyzes single-stranded DNA or mismatched double-stranded DNA and polynucleotides, releasing free uracil.</text>
        <dbReference type="EC" id="3.2.2.27"/>
    </reaction>
</comment>
<keyword evidence="7 9" id="KW-0378">Hydrolase</keyword>
<keyword evidence="13" id="KW-0326">Glycosidase</keyword>
<dbReference type="EC" id="3.2.2.27" evidence="4 9"/>
<evidence type="ECO:0000256" key="9">
    <source>
        <dbReference type="HAMAP-Rule" id="MF_00148"/>
    </source>
</evidence>
<gene>
    <name evidence="9 13" type="primary">ung</name>
    <name evidence="13" type="ORF">KUV50_12720</name>
</gene>
<evidence type="ECO:0000256" key="3">
    <source>
        <dbReference type="ARBA" id="ARBA00008184"/>
    </source>
</evidence>
<comment type="similarity">
    <text evidence="3 9 11">Belongs to the uracil-DNA glycosylase (UDG) superfamily. UNG family.</text>
</comment>
<evidence type="ECO:0000256" key="4">
    <source>
        <dbReference type="ARBA" id="ARBA00012030"/>
    </source>
</evidence>
<evidence type="ECO:0000256" key="11">
    <source>
        <dbReference type="RuleBase" id="RU003780"/>
    </source>
</evidence>
<comment type="caution">
    <text evidence="13">The sequence shown here is derived from an EMBL/GenBank/DDBJ whole genome shotgun (WGS) entry which is preliminary data.</text>
</comment>
<protein>
    <recommendedName>
        <fullName evidence="5 9">Uracil-DNA glycosylase</fullName>
        <shortName evidence="9">UDG</shortName>
        <ecNumber evidence="4 9">3.2.2.27</ecNumber>
    </recommendedName>
</protein>
<dbReference type="GO" id="GO:0004844">
    <property type="term" value="F:uracil DNA N-glycosylase activity"/>
    <property type="evidence" value="ECO:0007669"/>
    <property type="project" value="UniProtKB-UniRule"/>
</dbReference>
<dbReference type="SUPFAM" id="SSF52141">
    <property type="entry name" value="Uracil-DNA glycosylase-like"/>
    <property type="match status" value="1"/>
</dbReference>
<name>A0A953LBZ0_9BACT</name>
<dbReference type="PROSITE" id="PS00130">
    <property type="entry name" value="U_DNA_GLYCOSYLASE"/>
    <property type="match status" value="1"/>
</dbReference>
<evidence type="ECO:0000256" key="5">
    <source>
        <dbReference type="ARBA" id="ARBA00018429"/>
    </source>
</evidence>
<evidence type="ECO:0000256" key="2">
    <source>
        <dbReference type="ARBA" id="ARBA00002631"/>
    </source>
</evidence>
<dbReference type="NCBIfam" id="TIGR00628">
    <property type="entry name" value="ung"/>
    <property type="match status" value="1"/>
</dbReference>
<dbReference type="PANTHER" id="PTHR11264">
    <property type="entry name" value="URACIL-DNA GLYCOSYLASE"/>
    <property type="match status" value="1"/>
</dbReference>
<dbReference type="GO" id="GO:0005737">
    <property type="term" value="C:cytoplasm"/>
    <property type="evidence" value="ECO:0007669"/>
    <property type="project" value="UniProtKB-SubCell"/>
</dbReference>
<dbReference type="NCBIfam" id="NF003588">
    <property type="entry name" value="PRK05254.1-1"/>
    <property type="match status" value="1"/>
</dbReference>
<dbReference type="Gene3D" id="3.40.470.10">
    <property type="entry name" value="Uracil-DNA glycosylase-like domain"/>
    <property type="match status" value="1"/>
</dbReference>
<dbReference type="SMART" id="SM00987">
    <property type="entry name" value="UreE_C"/>
    <property type="match status" value="1"/>
</dbReference>
<reference evidence="13" key="1">
    <citation type="submission" date="2021-06" db="EMBL/GenBank/DDBJ databases">
        <title>44 bacteria genomes isolated from Dapeng, Shenzhen.</title>
        <authorList>
            <person name="Zheng W."/>
            <person name="Yu S."/>
            <person name="Huang Y."/>
        </authorList>
    </citation>
    <scope>NUCLEOTIDE SEQUENCE</scope>
    <source>
        <strain evidence="13">DP5N28-2</strain>
    </source>
</reference>
<evidence type="ECO:0000313" key="14">
    <source>
        <dbReference type="Proteomes" id="UP000753961"/>
    </source>
</evidence>
<dbReference type="InterPro" id="IPR036895">
    <property type="entry name" value="Uracil-DNA_glycosylase-like_sf"/>
</dbReference>
<dbReference type="InterPro" id="IPR005122">
    <property type="entry name" value="Uracil-DNA_glycosylase-like"/>
</dbReference>
<organism evidence="13 14">
    <name type="scientific">Membranihabitans marinus</name>
    <dbReference type="NCBI Taxonomy" id="1227546"/>
    <lineage>
        <taxon>Bacteria</taxon>
        <taxon>Pseudomonadati</taxon>
        <taxon>Bacteroidota</taxon>
        <taxon>Saprospiria</taxon>
        <taxon>Saprospirales</taxon>
        <taxon>Saprospiraceae</taxon>
        <taxon>Membranihabitans</taxon>
    </lineage>
</organism>
<evidence type="ECO:0000256" key="7">
    <source>
        <dbReference type="ARBA" id="ARBA00022801"/>
    </source>
</evidence>
<keyword evidence="6 9" id="KW-0227">DNA damage</keyword>
<dbReference type="InterPro" id="IPR002043">
    <property type="entry name" value="UDG_fam1"/>
</dbReference>
<feature type="active site" description="Proton acceptor" evidence="9 10">
    <location>
        <position position="71"/>
    </location>
</feature>
<keyword evidence="8 9" id="KW-0234">DNA repair</keyword>
<dbReference type="RefSeq" id="WP_222580542.1">
    <property type="nucleotide sequence ID" value="NZ_JAHVHU010000011.1"/>
</dbReference>
<dbReference type="Pfam" id="PF03167">
    <property type="entry name" value="UDG"/>
    <property type="match status" value="1"/>
</dbReference>
<comment type="function">
    <text evidence="2 9 11">Excises uracil residues from the DNA which can arise as a result of misincorporation of dUMP residues by DNA polymerase or due to deamination of cytosine.</text>
</comment>
<dbReference type="NCBIfam" id="NF003589">
    <property type="entry name" value="PRK05254.1-2"/>
    <property type="match status" value="1"/>
</dbReference>
<evidence type="ECO:0000256" key="10">
    <source>
        <dbReference type="PROSITE-ProRule" id="PRU10072"/>
    </source>
</evidence>
<keyword evidence="9" id="KW-0963">Cytoplasm</keyword>
<dbReference type="NCBIfam" id="NF003591">
    <property type="entry name" value="PRK05254.1-4"/>
    <property type="match status" value="1"/>
</dbReference>
<keyword evidence="14" id="KW-1185">Reference proteome</keyword>
<sequence>MTTNQSSVKIEESWARVLEKEFQKPYFQKLTQFIKSEQSKNKTIYPPGSLIFNAFNSTPFDQVKVVILGQDPYHKAGQAMGLSFSVPKGIRIPPSLRNIYKELHRSTDFDIPSHGDLTPWSRQGVFLLNAVLTVEEAQPRSHSKAGWETFTDAVIDKLSTERSGIAFLLWGNFARSKKSLIDPKRHLILESKHPSPLAGNAFHGNNHFADTNVYLTKNGQKPINWQV</sequence>
<dbReference type="PANTHER" id="PTHR11264:SF0">
    <property type="entry name" value="URACIL-DNA GLYCOSYLASE"/>
    <property type="match status" value="1"/>
</dbReference>
<evidence type="ECO:0000256" key="6">
    <source>
        <dbReference type="ARBA" id="ARBA00022763"/>
    </source>
</evidence>